<reference evidence="3" key="1">
    <citation type="journal article" date="2012" name="Nature">
        <title>A physical, genetic and functional sequence assembly of the barley genome.</title>
        <authorList>
            <consortium name="The International Barley Genome Sequencing Consortium"/>
            <person name="Mayer K.F."/>
            <person name="Waugh R."/>
            <person name="Brown J.W."/>
            <person name="Schulman A."/>
            <person name="Langridge P."/>
            <person name="Platzer M."/>
            <person name="Fincher G.B."/>
            <person name="Muehlbauer G.J."/>
            <person name="Sato K."/>
            <person name="Close T.J."/>
            <person name="Wise R.P."/>
            <person name="Stein N."/>
        </authorList>
    </citation>
    <scope>NUCLEOTIDE SEQUENCE [LARGE SCALE GENOMIC DNA]</scope>
    <source>
        <strain evidence="3">cv. Morex</strain>
    </source>
</reference>
<organism evidence="2 3">
    <name type="scientific">Hordeum vulgare subsp. vulgare</name>
    <name type="common">Domesticated barley</name>
    <dbReference type="NCBI Taxonomy" id="112509"/>
    <lineage>
        <taxon>Eukaryota</taxon>
        <taxon>Viridiplantae</taxon>
        <taxon>Streptophyta</taxon>
        <taxon>Embryophyta</taxon>
        <taxon>Tracheophyta</taxon>
        <taxon>Spermatophyta</taxon>
        <taxon>Magnoliopsida</taxon>
        <taxon>Liliopsida</taxon>
        <taxon>Poales</taxon>
        <taxon>Poaceae</taxon>
        <taxon>BOP clade</taxon>
        <taxon>Pooideae</taxon>
        <taxon>Triticodae</taxon>
        <taxon>Triticeae</taxon>
        <taxon>Hordeinae</taxon>
        <taxon>Hordeum</taxon>
    </lineage>
</organism>
<keyword evidence="3" id="KW-1185">Reference proteome</keyword>
<dbReference type="InterPro" id="IPR036691">
    <property type="entry name" value="Endo/exonu/phosph_ase_sf"/>
</dbReference>
<evidence type="ECO:0000313" key="3">
    <source>
        <dbReference type="Proteomes" id="UP000011116"/>
    </source>
</evidence>
<sequence>MFIVESDGRVGGLVLFYQSLNKIVLNYASPHFIDIMFMHVDSVLWQFRGFYGYPNWADRKSSWDDIRNLHSKGDHPWVVMGDFNEILYPSEKEGGNARPNVMMRDFCECLIDCGLGHLGYIGDPFTWSRGETRECLDRAVCNIGWASKFPRAAVISEEHVHSDHHPLVLDMDYLDDNIFRCPERRVKQFEARWLKEETIVEIVISSWEKAKLAGVGPSLADRTRVVQADLHSRDCDILKGPK</sequence>
<protein>
    <recommendedName>
        <fullName evidence="1">Endonuclease/exonuclease/phosphatase domain-containing protein</fullName>
    </recommendedName>
</protein>
<dbReference type="Gene3D" id="3.60.10.10">
    <property type="entry name" value="Endonuclease/exonuclease/phosphatase"/>
    <property type="match status" value="1"/>
</dbReference>
<evidence type="ECO:0000259" key="1">
    <source>
        <dbReference type="Pfam" id="PF03372"/>
    </source>
</evidence>
<proteinExistence type="predicted"/>
<dbReference type="SUPFAM" id="SSF56219">
    <property type="entry name" value="DNase I-like"/>
    <property type="match status" value="1"/>
</dbReference>
<dbReference type="Pfam" id="PF03372">
    <property type="entry name" value="Exo_endo_phos"/>
    <property type="match status" value="1"/>
</dbReference>
<dbReference type="InterPro" id="IPR005135">
    <property type="entry name" value="Endo/exonuclease/phosphatase"/>
</dbReference>
<feature type="domain" description="Endonuclease/exonuclease/phosphatase" evidence="1">
    <location>
        <begin position="29"/>
        <end position="147"/>
    </location>
</feature>
<dbReference type="PANTHER" id="PTHR33710">
    <property type="entry name" value="BNAC02G09200D PROTEIN"/>
    <property type="match status" value="1"/>
</dbReference>
<dbReference type="PANTHER" id="PTHR33710:SF83">
    <property type="entry name" value="ENDONUCLEASE_EXONUCLEASE_PHOSPHATASE DOMAIN-CONTAINING PROTEIN"/>
    <property type="match status" value="1"/>
</dbReference>
<accession>A0A8I6WN89</accession>
<dbReference type="Proteomes" id="UP000011116">
    <property type="component" value="Chromosome 2H"/>
</dbReference>
<evidence type="ECO:0000313" key="2">
    <source>
        <dbReference type="EnsemblPlants" id="HORVU.MOREX.r3.2HG0151600.1.CDS1"/>
    </source>
</evidence>
<dbReference type="AlphaFoldDB" id="A0A8I6WN89"/>
<name>A0A8I6WN89_HORVV</name>
<reference evidence="2" key="2">
    <citation type="submission" date="2020-10" db="EMBL/GenBank/DDBJ databases">
        <authorList>
            <person name="Scholz U."/>
            <person name="Mascher M."/>
            <person name="Fiebig A."/>
        </authorList>
    </citation>
    <scope>NUCLEOTIDE SEQUENCE [LARGE SCALE GENOMIC DNA]</scope>
    <source>
        <strain evidence="2">cv. Morex</strain>
    </source>
</reference>
<dbReference type="GO" id="GO:0003824">
    <property type="term" value="F:catalytic activity"/>
    <property type="evidence" value="ECO:0007669"/>
    <property type="project" value="InterPro"/>
</dbReference>
<reference evidence="2" key="3">
    <citation type="submission" date="2022-01" db="UniProtKB">
        <authorList>
            <consortium name="EnsemblPlants"/>
        </authorList>
    </citation>
    <scope>IDENTIFICATION</scope>
    <source>
        <strain evidence="2">subsp. vulgare</strain>
    </source>
</reference>
<dbReference type="Gramene" id="HORVU.MOREX.r3.2HG0151600.1">
    <property type="protein sequence ID" value="HORVU.MOREX.r3.2HG0151600.1.CDS1"/>
    <property type="gene ID" value="HORVU.MOREX.r3.2HG0151600"/>
</dbReference>
<dbReference type="EnsemblPlants" id="HORVU.MOREX.r3.2HG0151600.1">
    <property type="protein sequence ID" value="HORVU.MOREX.r3.2HG0151600.1.CDS1"/>
    <property type="gene ID" value="HORVU.MOREX.r3.2HG0151600"/>
</dbReference>